<evidence type="ECO:0000313" key="1">
    <source>
        <dbReference type="EMBL" id="VAW11507.1"/>
    </source>
</evidence>
<accession>A0A3B0TDU9</accession>
<organism evidence="1">
    <name type="scientific">hydrothermal vent metagenome</name>
    <dbReference type="NCBI Taxonomy" id="652676"/>
    <lineage>
        <taxon>unclassified sequences</taxon>
        <taxon>metagenomes</taxon>
        <taxon>ecological metagenomes</taxon>
    </lineage>
</organism>
<dbReference type="AlphaFoldDB" id="A0A3B0TDU9"/>
<protein>
    <submittedName>
        <fullName evidence="1">Uncharacterized protein</fullName>
    </submittedName>
</protein>
<reference evidence="1" key="1">
    <citation type="submission" date="2018-06" db="EMBL/GenBank/DDBJ databases">
        <authorList>
            <person name="Zhirakovskaya E."/>
        </authorList>
    </citation>
    <scope>NUCLEOTIDE SEQUENCE</scope>
</reference>
<proteinExistence type="predicted"/>
<name>A0A3B0TDU9_9ZZZZ</name>
<dbReference type="EMBL" id="UOEL01000064">
    <property type="protein sequence ID" value="VAW11507.1"/>
    <property type="molecule type" value="Genomic_DNA"/>
</dbReference>
<gene>
    <name evidence="1" type="ORF">MNBD_BACTEROID03-670</name>
</gene>
<sequence>MKRKLKEELVRLSTDIITSRNMNEITDMYEAAKTLYEKLAVLKFIDDKLNDIEVDDSKNAIAAKFEKMANAVLNENTSVPENNPHQEDIIIPGMDTIKHMVSEMPSDAQADEVLADFLGKPDYVKNDKDLLMPSKEKETKKKTVSRSLNDKLSSNEIKVDLNDRLTFVKHLFNGSAEEYNKVLSQLVTIDSNERAISFIDNMVKPEYNTWAGKEEYEERFKALIERRFS</sequence>